<feature type="region of interest" description="Disordered" evidence="1">
    <location>
        <begin position="1"/>
        <end position="30"/>
    </location>
</feature>
<proteinExistence type="predicted"/>
<evidence type="ECO:0000313" key="2">
    <source>
        <dbReference type="EMBL" id="GAH47819.1"/>
    </source>
</evidence>
<name>X1H1S3_9ZZZZ</name>
<organism evidence="2">
    <name type="scientific">marine sediment metagenome</name>
    <dbReference type="NCBI Taxonomy" id="412755"/>
    <lineage>
        <taxon>unclassified sequences</taxon>
        <taxon>metagenomes</taxon>
        <taxon>ecological metagenomes</taxon>
    </lineage>
</organism>
<dbReference type="AlphaFoldDB" id="X1H1S3"/>
<comment type="caution">
    <text evidence="2">The sequence shown here is derived from an EMBL/GenBank/DDBJ whole genome shotgun (WGS) entry which is preliminary data.</text>
</comment>
<dbReference type="EMBL" id="BARU01021543">
    <property type="protein sequence ID" value="GAH47819.1"/>
    <property type="molecule type" value="Genomic_DNA"/>
</dbReference>
<sequence>MGSAGFNRNYMTINLPKENPDSTEVASTIF</sequence>
<accession>X1H1S3</accession>
<protein>
    <submittedName>
        <fullName evidence="2">Uncharacterized protein</fullName>
    </submittedName>
</protein>
<gene>
    <name evidence="2" type="ORF">S03H2_35245</name>
</gene>
<reference evidence="2" key="1">
    <citation type="journal article" date="2014" name="Front. Microbiol.">
        <title>High frequency of phylogenetically diverse reductive dehalogenase-homologous genes in deep subseafloor sedimentary metagenomes.</title>
        <authorList>
            <person name="Kawai M."/>
            <person name="Futagami T."/>
            <person name="Toyoda A."/>
            <person name="Takaki Y."/>
            <person name="Nishi S."/>
            <person name="Hori S."/>
            <person name="Arai W."/>
            <person name="Tsubouchi T."/>
            <person name="Morono Y."/>
            <person name="Uchiyama I."/>
            <person name="Ito T."/>
            <person name="Fujiyama A."/>
            <person name="Inagaki F."/>
            <person name="Takami H."/>
        </authorList>
    </citation>
    <scope>NUCLEOTIDE SEQUENCE</scope>
    <source>
        <strain evidence="2">Expedition CK06-06</strain>
    </source>
</reference>
<feature type="non-terminal residue" evidence="2">
    <location>
        <position position="30"/>
    </location>
</feature>
<evidence type="ECO:0000256" key="1">
    <source>
        <dbReference type="SAM" id="MobiDB-lite"/>
    </source>
</evidence>